<keyword evidence="2" id="KW-1185">Reference proteome</keyword>
<dbReference type="AlphaFoldDB" id="S3D936"/>
<dbReference type="HOGENOM" id="CLU_1777623_0_0_1"/>
<evidence type="ECO:0000313" key="1">
    <source>
        <dbReference type="EMBL" id="EPE34225.1"/>
    </source>
</evidence>
<dbReference type="Proteomes" id="UP000016922">
    <property type="component" value="Unassembled WGS sequence"/>
</dbReference>
<dbReference type="KEGG" id="glz:GLAREA_07238"/>
<reference evidence="1 2" key="1">
    <citation type="journal article" date="2013" name="BMC Genomics">
        <title>Genomics-driven discovery of the pneumocandin biosynthetic gene cluster in the fungus Glarea lozoyensis.</title>
        <authorList>
            <person name="Chen L."/>
            <person name="Yue Q."/>
            <person name="Zhang X."/>
            <person name="Xiang M."/>
            <person name="Wang C."/>
            <person name="Li S."/>
            <person name="Che Y."/>
            <person name="Ortiz-Lopez F.J."/>
            <person name="Bills G.F."/>
            <person name="Liu X."/>
            <person name="An Z."/>
        </authorList>
    </citation>
    <scope>NUCLEOTIDE SEQUENCE [LARGE SCALE GENOMIC DNA]</scope>
    <source>
        <strain evidence="2">ATCC 20868 / MF5171</strain>
    </source>
</reference>
<name>S3D936_GLAL2</name>
<organism evidence="1 2">
    <name type="scientific">Glarea lozoyensis (strain ATCC 20868 / MF5171)</name>
    <dbReference type="NCBI Taxonomy" id="1116229"/>
    <lineage>
        <taxon>Eukaryota</taxon>
        <taxon>Fungi</taxon>
        <taxon>Dikarya</taxon>
        <taxon>Ascomycota</taxon>
        <taxon>Pezizomycotina</taxon>
        <taxon>Leotiomycetes</taxon>
        <taxon>Helotiales</taxon>
        <taxon>Helotiaceae</taxon>
        <taxon>Glarea</taxon>
    </lineage>
</organism>
<proteinExistence type="predicted"/>
<dbReference type="GeneID" id="19466291"/>
<dbReference type="EMBL" id="KE145357">
    <property type="protein sequence ID" value="EPE34225.1"/>
    <property type="molecule type" value="Genomic_DNA"/>
</dbReference>
<gene>
    <name evidence="1" type="ORF">GLAREA_07238</name>
</gene>
<sequence length="146" mass="16264">MINKITQHDLRTLLEIFSMTKTNGPPSLRPGRYEFDDRAGSVLITRIQGVTSVQIAVDVTYEPWTIKLAPFKNNSLTVTLKEDTMVVRNGLESNVVLPMVVENGTAVMIGLARVQFKGYMSGAVRASMGAESEVDWDMKNKLVFRV</sequence>
<dbReference type="RefSeq" id="XP_008079377.1">
    <property type="nucleotide sequence ID" value="XM_008081186.1"/>
</dbReference>
<evidence type="ECO:0000313" key="2">
    <source>
        <dbReference type="Proteomes" id="UP000016922"/>
    </source>
</evidence>
<protein>
    <submittedName>
        <fullName evidence="1">Uncharacterized protein</fullName>
    </submittedName>
</protein>
<accession>S3D936</accession>